<reference evidence="1 2" key="1">
    <citation type="journal article" date="2011" name="J. Bacteriol.">
        <title>Genome sequence of Chthoniobacter flavus Ellin428, an aerobic heterotrophic soil bacterium.</title>
        <authorList>
            <person name="Kant R."/>
            <person name="van Passel M.W."/>
            <person name="Palva A."/>
            <person name="Lucas S."/>
            <person name="Lapidus A."/>
            <person name="Glavina Del Rio T."/>
            <person name="Dalin E."/>
            <person name="Tice H."/>
            <person name="Bruce D."/>
            <person name="Goodwin L."/>
            <person name="Pitluck S."/>
            <person name="Larimer F.W."/>
            <person name="Land M.L."/>
            <person name="Hauser L."/>
            <person name="Sangwan P."/>
            <person name="de Vos W.M."/>
            <person name="Janssen P.H."/>
            <person name="Smidt H."/>
        </authorList>
    </citation>
    <scope>NUCLEOTIDE SEQUENCE [LARGE SCALE GENOMIC DNA]</scope>
    <source>
        <strain evidence="1 2">Ellin428</strain>
    </source>
</reference>
<dbReference type="InParanoid" id="B4D8X8"/>
<dbReference type="EMBL" id="ABVL01000024">
    <property type="protein sequence ID" value="EDY17023.1"/>
    <property type="molecule type" value="Genomic_DNA"/>
</dbReference>
<protein>
    <submittedName>
        <fullName evidence="1">Uncharacterized protein</fullName>
    </submittedName>
</protein>
<evidence type="ECO:0000313" key="1">
    <source>
        <dbReference type="EMBL" id="EDY17023.1"/>
    </source>
</evidence>
<proteinExistence type="predicted"/>
<evidence type="ECO:0000313" key="2">
    <source>
        <dbReference type="Proteomes" id="UP000005824"/>
    </source>
</evidence>
<comment type="caution">
    <text evidence="1">The sequence shown here is derived from an EMBL/GenBank/DDBJ whole genome shotgun (WGS) entry which is preliminary data.</text>
</comment>
<organism evidence="1 2">
    <name type="scientific">Chthoniobacter flavus Ellin428</name>
    <dbReference type="NCBI Taxonomy" id="497964"/>
    <lineage>
        <taxon>Bacteria</taxon>
        <taxon>Pseudomonadati</taxon>
        <taxon>Verrucomicrobiota</taxon>
        <taxon>Spartobacteria</taxon>
        <taxon>Chthoniobacterales</taxon>
        <taxon>Chthoniobacteraceae</taxon>
        <taxon>Chthoniobacter</taxon>
    </lineage>
</organism>
<gene>
    <name evidence="1" type="ORF">CfE428DRAFT_5368</name>
</gene>
<name>B4D8X8_9BACT</name>
<dbReference type="Proteomes" id="UP000005824">
    <property type="component" value="Unassembled WGS sequence"/>
</dbReference>
<dbReference type="AlphaFoldDB" id="B4D8X8"/>
<keyword evidence="2" id="KW-1185">Reference proteome</keyword>
<accession>B4D8X8</accession>
<dbReference type="STRING" id="497964.CfE428DRAFT_5368"/>
<dbReference type="RefSeq" id="WP_006982689.1">
    <property type="nucleotide sequence ID" value="NZ_ABVL01000024.1"/>
</dbReference>
<sequence>MKQIKLSGRELAVLRAIDYAIGSTGTEIRDKTFIEGQDVADILNGLCDVGYVEVVPVLEPITVQNYADARFEVNPSYALQLKEAMRRS</sequence>